<gene>
    <name evidence="3" type="ORF">BDE18_3360</name>
    <name evidence="2" type="ORF">ESD82_03630</name>
</gene>
<name>A0AAE6TSK0_PARPN</name>
<proteinExistence type="predicted"/>
<reference evidence="2 5" key="2">
    <citation type="submission" date="2019-01" db="EMBL/GenBank/DDBJ databases">
        <title>Complete Genome Sequence and Annotation of the Paracoccus pantotrophus type strain DSM 2944.</title>
        <authorList>
            <person name="Bockwoldt J.A."/>
            <person name="Zimmermann M."/>
            <person name="Tiso T."/>
            <person name="Blank L.M."/>
        </authorList>
    </citation>
    <scope>NUCLEOTIDE SEQUENCE [LARGE SCALE GENOMIC DNA]</scope>
    <source>
        <strain evidence="2 5">DSM 2944</strain>
    </source>
</reference>
<evidence type="ECO:0000313" key="3">
    <source>
        <dbReference type="EMBL" id="RKS44512.1"/>
    </source>
</evidence>
<dbReference type="EMBL" id="RBLI01000002">
    <property type="protein sequence ID" value="RKS44512.1"/>
    <property type="molecule type" value="Genomic_DNA"/>
</dbReference>
<sequence>MPKKTPLTPRLKDALEESRLAFIEKFGREPGPDDPILFDPDADTPQPMDEDVLTKMMVNAFRQAGLPEELIYAFEKTGYIVTKENQHLIPVEGLFAHNAAVAEYRRQHKKGPKGG</sequence>
<protein>
    <submittedName>
        <fullName evidence="2">Uncharacterized protein</fullName>
    </submittedName>
</protein>
<dbReference type="AlphaFoldDB" id="A0AAE6TSK0"/>
<dbReference type="RefSeq" id="WP_147428975.1">
    <property type="nucleotide sequence ID" value="NZ_CP044423.1"/>
</dbReference>
<dbReference type="EMBL" id="CP044423">
    <property type="protein sequence ID" value="QFG35292.1"/>
    <property type="molecule type" value="Genomic_DNA"/>
</dbReference>
<dbReference type="Proteomes" id="UP000326453">
    <property type="component" value="Chromosome 2"/>
</dbReference>
<dbReference type="Proteomes" id="UP000273626">
    <property type="component" value="Unassembled WGS sequence"/>
</dbReference>
<evidence type="ECO:0000313" key="4">
    <source>
        <dbReference type="Proteomes" id="UP000273626"/>
    </source>
</evidence>
<evidence type="ECO:0000313" key="2">
    <source>
        <dbReference type="EMBL" id="QFG35292.1"/>
    </source>
</evidence>
<accession>A0AAE6TSK0</accession>
<keyword evidence="4" id="KW-1185">Reference proteome</keyword>
<dbReference type="GeneID" id="51369636"/>
<evidence type="ECO:0000256" key="1">
    <source>
        <dbReference type="SAM" id="MobiDB-lite"/>
    </source>
</evidence>
<dbReference type="KEGG" id="ppan:ESD82_03630"/>
<organism evidence="2 5">
    <name type="scientific">Paracoccus pantotrophus</name>
    <name type="common">Thiosphaera pantotropha</name>
    <dbReference type="NCBI Taxonomy" id="82367"/>
    <lineage>
        <taxon>Bacteria</taxon>
        <taxon>Pseudomonadati</taxon>
        <taxon>Pseudomonadota</taxon>
        <taxon>Alphaproteobacteria</taxon>
        <taxon>Rhodobacterales</taxon>
        <taxon>Paracoccaceae</taxon>
        <taxon>Paracoccus</taxon>
    </lineage>
</organism>
<feature type="region of interest" description="Disordered" evidence="1">
    <location>
        <begin position="26"/>
        <end position="46"/>
    </location>
</feature>
<evidence type="ECO:0000313" key="5">
    <source>
        <dbReference type="Proteomes" id="UP000326453"/>
    </source>
</evidence>
<reference evidence="3 4" key="1">
    <citation type="submission" date="2018-10" db="EMBL/GenBank/DDBJ databases">
        <title>Genomic Encyclopedia of Archaeal and Bacterial Type Strains, Phase II (KMG-II): from individual species to whole genera.</title>
        <authorList>
            <person name="Goeker M."/>
        </authorList>
    </citation>
    <scope>NUCLEOTIDE SEQUENCE [LARGE SCALE GENOMIC DNA]</scope>
    <source>
        <strain evidence="4">ATCC 35512 / DSM 2944 / CIP 106514 / LMD 82.5 / NBRC 102493 / NCCB 82005 / GB17</strain>
        <strain evidence="3">DSM 2944</strain>
    </source>
</reference>